<dbReference type="InterPro" id="IPR045773">
    <property type="entry name" value="DUF6226"/>
</dbReference>
<reference evidence="2" key="2">
    <citation type="submission" date="2020-09" db="EMBL/GenBank/DDBJ databases">
        <authorList>
            <person name="Sun Q."/>
            <person name="Zhou Y."/>
        </authorList>
    </citation>
    <scope>NUCLEOTIDE SEQUENCE</scope>
    <source>
        <strain evidence="2">CGMCC 1.12187</strain>
    </source>
</reference>
<dbReference type="EMBL" id="BMEQ01000035">
    <property type="protein sequence ID" value="GGG69633.1"/>
    <property type="molecule type" value="Genomic_DNA"/>
</dbReference>
<accession>A0A917H716</accession>
<gene>
    <name evidence="2" type="ORF">GCM10011374_37620</name>
</gene>
<dbReference type="RefSeq" id="WP_229741971.1">
    <property type="nucleotide sequence ID" value="NZ_BMEQ01000035.1"/>
</dbReference>
<comment type="caution">
    <text evidence="2">The sequence shown here is derived from an EMBL/GenBank/DDBJ whole genome shotgun (WGS) entry which is preliminary data.</text>
</comment>
<evidence type="ECO:0000313" key="2">
    <source>
        <dbReference type="EMBL" id="GGG69633.1"/>
    </source>
</evidence>
<name>A0A917H716_9MICC</name>
<dbReference type="Pfam" id="PF19736">
    <property type="entry name" value="DUF6226"/>
    <property type="match status" value="1"/>
</dbReference>
<dbReference type="Proteomes" id="UP000638848">
    <property type="component" value="Unassembled WGS sequence"/>
</dbReference>
<proteinExistence type="predicted"/>
<evidence type="ECO:0000313" key="3">
    <source>
        <dbReference type="Proteomes" id="UP000638848"/>
    </source>
</evidence>
<keyword evidence="3" id="KW-1185">Reference proteome</keyword>
<protein>
    <submittedName>
        <fullName evidence="2">Uncharacterized protein</fullName>
    </submittedName>
</protein>
<sequence length="381" mass="41048">MEAAEDVFDGPAQLPPAPPASGQGWYRAARAADLGIRHVSGYAPFLTFCTTHQTEPRQLAGDLPALVSFLREHTRQLQRDTGLSAAATVFVGNTLVSLRPDARWETTDEGITTVGTDDFPFVVAPVLDQLRMATPGQAARFVARVQEWAGADPPPVPALPPVGSGPYLRPPLPVQVFRTPEGQVIPYGNRWGEDGAPEEAYSVVTHPERFTGLHTVAAALIDHLAATYDVTVEEDPSVAQDLTRTPAGMVRATRLTPRHPQAAPLTIVLTDEPGVIVHAGALYDLPLPDCDCDACDQTVEGPAEELEQLVLAVAGGGLRERYPVGDERFYEYAWTGPDGDSAWCSPGEPPTDSLTRLQQAEKRLAGLPHGWRPWPPSVGRT</sequence>
<evidence type="ECO:0000256" key="1">
    <source>
        <dbReference type="SAM" id="MobiDB-lite"/>
    </source>
</evidence>
<reference evidence="2" key="1">
    <citation type="journal article" date="2014" name="Int. J. Syst. Evol. Microbiol.">
        <title>Complete genome sequence of Corynebacterium casei LMG S-19264T (=DSM 44701T), isolated from a smear-ripened cheese.</title>
        <authorList>
            <consortium name="US DOE Joint Genome Institute (JGI-PGF)"/>
            <person name="Walter F."/>
            <person name="Albersmeier A."/>
            <person name="Kalinowski J."/>
            <person name="Ruckert C."/>
        </authorList>
    </citation>
    <scope>NUCLEOTIDE SEQUENCE</scope>
    <source>
        <strain evidence="2">CGMCC 1.12187</strain>
    </source>
</reference>
<dbReference type="AlphaFoldDB" id="A0A917H716"/>
<feature type="region of interest" description="Disordered" evidence="1">
    <location>
        <begin position="1"/>
        <end position="23"/>
    </location>
</feature>
<organism evidence="2 3">
    <name type="scientific">Kocuria dechangensis</name>
    <dbReference type="NCBI Taxonomy" id="1176249"/>
    <lineage>
        <taxon>Bacteria</taxon>
        <taxon>Bacillati</taxon>
        <taxon>Actinomycetota</taxon>
        <taxon>Actinomycetes</taxon>
        <taxon>Micrococcales</taxon>
        <taxon>Micrococcaceae</taxon>
        <taxon>Kocuria</taxon>
    </lineage>
</organism>